<comment type="caution">
    <text evidence="1">The sequence shown here is derived from an EMBL/GenBank/DDBJ whole genome shotgun (WGS) entry which is preliminary data.</text>
</comment>
<evidence type="ECO:0000313" key="2">
    <source>
        <dbReference type="Proteomes" id="UP000617634"/>
    </source>
</evidence>
<dbReference type="AlphaFoldDB" id="A0A931MKV0"/>
<organism evidence="1 2">
    <name type="scientific">Novosphingobium aureum</name>
    <dbReference type="NCBI Taxonomy" id="2792964"/>
    <lineage>
        <taxon>Bacteria</taxon>
        <taxon>Pseudomonadati</taxon>
        <taxon>Pseudomonadota</taxon>
        <taxon>Alphaproteobacteria</taxon>
        <taxon>Sphingomonadales</taxon>
        <taxon>Sphingomonadaceae</taxon>
        <taxon>Novosphingobium</taxon>
    </lineage>
</organism>
<dbReference type="Proteomes" id="UP000617634">
    <property type="component" value="Unassembled WGS sequence"/>
</dbReference>
<keyword evidence="2" id="KW-1185">Reference proteome</keyword>
<dbReference type="RefSeq" id="WP_197162647.1">
    <property type="nucleotide sequence ID" value="NZ_JADZGI010000001.1"/>
</dbReference>
<name>A0A931MKV0_9SPHN</name>
<dbReference type="EMBL" id="JADZGI010000001">
    <property type="protein sequence ID" value="MBH0112840.1"/>
    <property type="molecule type" value="Genomic_DNA"/>
</dbReference>
<reference evidence="1" key="1">
    <citation type="submission" date="2020-11" db="EMBL/GenBank/DDBJ databases">
        <title>Novosphingobium aureum sp. nov., a marine bacterium isolated from sediment of a salt flat.</title>
        <authorList>
            <person name="Yoo Y."/>
            <person name="Kim J.-J."/>
        </authorList>
    </citation>
    <scope>NUCLEOTIDE SEQUENCE</scope>
    <source>
        <strain evidence="1">YJ-S2-02</strain>
    </source>
</reference>
<gene>
    <name evidence="1" type="ORF">I5E68_07730</name>
</gene>
<protein>
    <submittedName>
        <fullName evidence="1">PilZ domain-containing protein</fullName>
    </submittedName>
</protein>
<evidence type="ECO:0000313" key="1">
    <source>
        <dbReference type="EMBL" id="MBH0112840.1"/>
    </source>
</evidence>
<sequence length="90" mass="9707">MKRDKLPRASGIAKHIAADGCQFVLERGALVRGQSVAFAIDGHGTVKGRVQWVVNDRIGFTFDNVLARDAQTALSSRSRTVPAIELSTLS</sequence>
<proteinExistence type="predicted"/>
<accession>A0A931MKV0</accession>